<keyword evidence="3" id="KW-1185">Reference proteome</keyword>
<dbReference type="AlphaFoldDB" id="A0A4C1YMV5"/>
<name>A0A4C1YMV5_EUMVA</name>
<organism evidence="2 3">
    <name type="scientific">Eumeta variegata</name>
    <name type="common">Bagworm moth</name>
    <name type="synonym">Eumeta japonica</name>
    <dbReference type="NCBI Taxonomy" id="151549"/>
    <lineage>
        <taxon>Eukaryota</taxon>
        <taxon>Metazoa</taxon>
        <taxon>Ecdysozoa</taxon>
        <taxon>Arthropoda</taxon>
        <taxon>Hexapoda</taxon>
        <taxon>Insecta</taxon>
        <taxon>Pterygota</taxon>
        <taxon>Neoptera</taxon>
        <taxon>Endopterygota</taxon>
        <taxon>Lepidoptera</taxon>
        <taxon>Glossata</taxon>
        <taxon>Ditrysia</taxon>
        <taxon>Tineoidea</taxon>
        <taxon>Psychidae</taxon>
        <taxon>Oiketicinae</taxon>
        <taxon>Eumeta</taxon>
    </lineage>
</organism>
<evidence type="ECO:0000313" key="3">
    <source>
        <dbReference type="Proteomes" id="UP000299102"/>
    </source>
</evidence>
<accession>A0A4C1YMV5</accession>
<dbReference type="EMBL" id="BGZK01001282">
    <property type="protein sequence ID" value="GBP76242.1"/>
    <property type="molecule type" value="Genomic_DNA"/>
</dbReference>
<comment type="caution">
    <text evidence="2">The sequence shown here is derived from an EMBL/GenBank/DDBJ whole genome shotgun (WGS) entry which is preliminary data.</text>
</comment>
<evidence type="ECO:0000313" key="2">
    <source>
        <dbReference type="EMBL" id="GBP76242.1"/>
    </source>
</evidence>
<protein>
    <submittedName>
        <fullName evidence="2">Uncharacterized protein</fullName>
    </submittedName>
</protein>
<proteinExistence type="predicted"/>
<reference evidence="2 3" key="1">
    <citation type="journal article" date="2019" name="Commun. Biol.">
        <title>The bagworm genome reveals a unique fibroin gene that provides high tensile strength.</title>
        <authorList>
            <person name="Kono N."/>
            <person name="Nakamura H."/>
            <person name="Ohtoshi R."/>
            <person name="Tomita M."/>
            <person name="Numata K."/>
            <person name="Arakawa K."/>
        </authorList>
    </citation>
    <scope>NUCLEOTIDE SEQUENCE [LARGE SCALE GENOMIC DNA]</scope>
</reference>
<gene>
    <name evidence="2" type="ORF">EVAR_61912_1</name>
</gene>
<evidence type="ECO:0000256" key="1">
    <source>
        <dbReference type="SAM" id="MobiDB-lite"/>
    </source>
</evidence>
<feature type="compositionally biased region" description="Low complexity" evidence="1">
    <location>
        <begin position="63"/>
        <end position="75"/>
    </location>
</feature>
<dbReference type="Proteomes" id="UP000299102">
    <property type="component" value="Unassembled WGS sequence"/>
</dbReference>
<sequence>MVSEVEGIGGTCVRTHSERLSHERPFDDFSLNEAVEDINGVSPAAYGSSGGCSGAPAPEPKFASAARSASGQSSRWTTPPYSLIWDRNYVCKHAPIGMLMRSSSASFDDQFFK</sequence>
<feature type="region of interest" description="Disordered" evidence="1">
    <location>
        <begin position="46"/>
        <end position="78"/>
    </location>
</feature>